<gene>
    <name evidence="9" type="ORF">GCM10017655_13940</name>
</gene>
<keyword evidence="6" id="KW-0238">DNA-binding</keyword>
<dbReference type="GO" id="GO:0016829">
    <property type="term" value="F:lyase activity"/>
    <property type="evidence" value="ECO:0007669"/>
    <property type="project" value="UniProtKB-KW"/>
</dbReference>
<dbReference type="GO" id="GO:0006508">
    <property type="term" value="P:proteolysis"/>
    <property type="evidence" value="ECO:0007669"/>
    <property type="project" value="UniProtKB-KW"/>
</dbReference>
<dbReference type="GO" id="GO:0008233">
    <property type="term" value="F:peptidase activity"/>
    <property type="evidence" value="ECO:0007669"/>
    <property type="project" value="UniProtKB-KW"/>
</dbReference>
<evidence type="ECO:0000313" key="9">
    <source>
        <dbReference type="EMBL" id="GLK88332.1"/>
    </source>
</evidence>
<accession>A0A9W6NF02</accession>
<dbReference type="SUPFAM" id="SSF143081">
    <property type="entry name" value="BB1717-like"/>
    <property type="match status" value="1"/>
</dbReference>
<dbReference type="InterPro" id="IPR003738">
    <property type="entry name" value="SRAP"/>
</dbReference>
<dbReference type="AlphaFoldDB" id="A0A9W6NF02"/>
<keyword evidence="3" id="KW-0227">DNA damage</keyword>
<evidence type="ECO:0000256" key="1">
    <source>
        <dbReference type="ARBA" id="ARBA00008136"/>
    </source>
</evidence>
<protein>
    <recommendedName>
        <fullName evidence="8">Abasic site processing protein</fullName>
        <ecNumber evidence="8">3.4.-.-</ecNumber>
    </recommendedName>
</protein>
<comment type="similarity">
    <text evidence="1 8">Belongs to the SOS response-associated peptidase family.</text>
</comment>
<keyword evidence="7" id="KW-0456">Lyase</keyword>
<keyword evidence="2 8" id="KW-0645">Protease</keyword>
<dbReference type="GO" id="GO:0003697">
    <property type="term" value="F:single-stranded DNA binding"/>
    <property type="evidence" value="ECO:0007669"/>
    <property type="project" value="InterPro"/>
</dbReference>
<evidence type="ECO:0000256" key="4">
    <source>
        <dbReference type="ARBA" id="ARBA00022801"/>
    </source>
</evidence>
<name>A0A9W6NF02_9PSED</name>
<dbReference type="Gene3D" id="3.90.1680.10">
    <property type="entry name" value="SOS response associated peptidase-like"/>
    <property type="match status" value="1"/>
</dbReference>
<dbReference type="Pfam" id="PF02586">
    <property type="entry name" value="SRAP"/>
    <property type="match status" value="1"/>
</dbReference>
<evidence type="ECO:0000256" key="7">
    <source>
        <dbReference type="ARBA" id="ARBA00023239"/>
    </source>
</evidence>
<keyword evidence="4 8" id="KW-0378">Hydrolase</keyword>
<dbReference type="EMBL" id="BSFN01000003">
    <property type="protein sequence ID" value="GLK88332.1"/>
    <property type="molecule type" value="Genomic_DNA"/>
</dbReference>
<dbReference type="GO" id="GO:0106300">
    <property type="term" value="P:protein-DNA covalent cross-linking repair"/>
    <property type="evidence" value="ECO:0007669"/>
    <property type="project" value="InterPro"/>
</dbReference>
<keyword evidence="5" id="KW-0190">Covalent protein-DNA linkage</keyword>
<dbReference type="InterPro" id="IPR036590">
    <property type="entry name" value="SRAP-like"/>
</dbReference>
<evidence type="ECO:0000256" key="8">
    <source>
        <dbReference type="RuleBase" id="RU364100"/>
    </source>
</evidence>
<reference evidence="9" key="1">
    <citation type="journal article" date="2014" name="Int. J. Syst. Evol. Microbiol.">
        <title>Complete genome sequence of Corynebacterium casei LMG S-19264T (=DSM 44701T), isolated from a smear-ripened cheese.</title>
        <authorList>
            <consortium name="US DOE Joint Genome Institute (JGI-PGF)"/>
            <person name="Walter F."/>
            <person name="Albersmeier A."/>
            <person name="Kalinowski J."/>
            <person name="Ruckert C."/>
        </authorList>
    </citation>
    <scope>NUCLEOTIDE SEQUENCE</scope>
    <source>
        <strain evidence="9">VKM B-2935</strain>
    </source>
</reference>
<evidence type="ECO:0000256" key="3">
    <source>
        <dbReference type="ARBA" id="ARBA00022763"/>
    </source>
</evidence>
<evidence type="ECO:0000256" key="2">
    <source>
        <dbReference type="ARBA" id="ARBA00022670"/>
    </source>
</evidence>
<dbReference type="RefSeq" id="WP_271194560.1">
    <property type="nucleotide sequence ID" value="NZ_BSFN01000003.1"/>
</dbReference>
<comment type="caution">
    <text evidence="9">The sequence shown here is derived from an EMBL/GenBank/DDBJ whole genome shotgun (WGS) entry which is preliminary data.</text>
</comment>
<dbReference type="PANTHER" id="PTHR13604">
    <property type="entry name" value="DC12-RELATED"/>
    <property type="match status" value="1"/>
</dbReference>
<evidence type="ECO:0000313" key="10">
    <source>
        <dbReference type="Proteomes" id="UP001143328"/>
    </source>
</evidence>
<dbReference type="PANTHER" id="PTHR13604:SF0">
    <property type="entry name" value="ABASIC SITE PROCESSING PROTEIN HMCES"/>
    <property type="match status" value="1"/>
</dbReference>
<reference evidence="9" key="2">
    <citation type="submission" date="2023-01" db="EMBL/GenBank/DDBJ databases">
        <authorList>
            <person name="Sun Q."/>
            <person name="Evtushenko L."/>
        </authorList>
    </citation>
    <scope>NUCLEOTIDE SEQUENCE</scope>
    <source>
        <strain evidence="9">VKM B-2935</strain>
    </source>
</reference>
<evidence type="ECO:0000256" key="6">
    <source>
        <dbReference type="ARBA" id="ARBA00023125"/>
    </source>
</evidence>
<proteinExistence type="inferred from homology"/>
<evidence type="ECO:0000256" key="5">
    <source>
        <dbReference type="ARBA" id="ARBA00023124"/>
    </source>
</evidence>
<keyword evidence="10" id="KW-1185">Reference proteome</keyword>
<dbReference type="Proteomes" id="UP001143328">
    <property type="component" value="Unassembled WGS sequence"/>
</dbReference>
<sequence length="239" mass="26268">MCGRYAKEQDLNRWRDVLAIMQPIEDRTDPAAGPRYNIAPTQKAPIFYDTGEGLAAEAVRWGYAPHWAKGKMPPAINARVETVATGKFFRAIWKHRALALADGWYEWVKQPDDPKIKQPYFIKARDGAPLFFASLCQVTQGLEQAEGDGFTIITAAADSGLLDIHDRRPVVLPPDLAAEWLDPATDPERALAIASGQGLGADAFTWYPVPKAVGSPRNQGPELIERITDPVVAVPSPLQ</sequence>
<organism evidence="9 10">
    <name type="scientific">Pseudomonas turukhanskensis</name>
    <dbReference type="NCBI Taxonomy" id="1806536"/>
    <lineage>
        <taxon>Bacteria</taxon>
        <taxon>Pseudomonadati</taxon>
        <taxon>Pseudomonadota</taxon>
        <taxon>Gammaproteobacteria</taxon>
        <taxon>Pseudomonadales</taxon>
        <taxon>Pseudomonadaceae</taxon>
        <taxon>Pseudomonas</taxon>
    </lineage>
</organism>
<dbReference type="EC" id="3.4.-.-" evidence="8"/>